<sequence>MKKTLTSILSLALVLTAAGCGGNQPAATPAAGDGKAAAPAAPAASGDAKKEASKDPVKLRVAWWGGQARHDYTLKVIDMYMKLHPNVKIETEYSSFDDYWKKLAPQAAANQLPDVIQMDYAYITQYADRNQLVDLNPYTKNGLLDMSSVSKDIIDVGSINGKYYAVTLGVNALGSFVDMDMMKKAGVDYNKTGATWDDLESYAQKLKSTGKLLSQGYAYDVYFNYFLRTNGQSLFKADGTALGYTDDKLFVDYFKRYQKWYEAGYVLPLDKAAQKKGVPEDDELAFGNSATVQAWSNQFLAHGMAAKRPLELVPPPGPNINKGLFMKPSQYFSVTSNSKLKDEAVKFIDYFTNDIEANKIIKGERGVPISSKVKEALKPLLSPEEAKIFDYVAWAEKNSSPNDPPDPVGASEVRTVLLKDLGDQILYKKISIEDAAAKFRKDANAVLAKNKK</sequence>
<accession>A0A4Q9DSU9</accession>
<proteinExistence type="predicted"/>
<protein>
    <submittedName>
        <fullName evidence="3">Extracellular solute-binding protein</fullName>
    </submittedName>
</protein>
<dbReference type="PANTHER" id="PTHR43649">
    <property type="entry name" value="ARABINOSE-BINDING PROTEIN-RELATED"/>
    <property type="match status" value="1"/>
</dbReference>
<dbReference type="Proteomes" id="UP000293142">
    <property type="component" value="Unassembled WGS sequence"/>
</dbReference>
<dbReference type="EMBL" id="SIRE01000006">
    <property type="protein sequence ID" value="TBL79974.1"/>
    <property type="molecule type" value="Genomic_DNA"/>
</dbReference>
<reference evidence="3 4" key="1">
    <citation type="submission" date="2019-02" db="EMBL/GenBank/DDBJ databases">
        <title>Paenibacillus sp. nov., isolated from surface-sterilized tissue of Thalictrum simplex L.</title>
        <authorList>
            <person name="Tuo L."/>
        </authorList>
    </citation>
    <scope>NUCLEOTIDE SEQUENCE [LARGE SCALE GENOMIC DNA]</scope>
    <source>
        <strain evidence="3 4">N2SHLJ1</strain>
    </source>
</reference>
<comment type="caution">
    <text evidence="3">The sequence shown here is derived from an EMBL/GenBank/DDBJ whole genome shotgun (WGS) entry which is preliminary data.</text>
</comment>
<evidence type="ECO:0000256" key="1">
    <source>
        <dbReference type="SAM" id="MobiDB-lite"/>
    </source>
</evidence>
<dbReference type="Pfam" id="PF01547">
    <property type="entry name" value="SBP_bac_1"/>
    <property type="match status" value="1"/>
</dbReference>
<dbReference type="SUPFAM" id="SSF53850">
    <property type="entry name" value="Periplasmic binding protein-like II"/>
    <property type="match status" value="1"/>
</dbReference>
<dbReference type="InterPro" id="IPR006059">
    <property type="entry name" value="SBP"/>
</dbReference>
<feature type="compositionally biased region" description="Low complexity" evidence="1">
    <location>
        <begin position="26"/>
        <end position="46"/>
    </location>
</feature>
<dbReference type="Gene3D" id="3.40.190.10">
    <property type="entry name" value="Periplasmic binding protein-like II"/>
    <property type="match status" value="2"/>
</dbReference>
<name>A0A4Q9DSU9_9BACL</name>
<evidence type="ECO:0000313" key="3">
    <source>
        <dbReference type="EMBL" id="TBL79974.1"/>
    </source>
</evidence>
<organism evidence="3 4">
    <name type="scientific">Paenibacillus thalictri</name>
    <dbReference type="NCBI Taxonomy" id="2527873"/>
    <lineage>
        <taxon>Bacteria</taxon>
        <taxon>Bacillati</taxon>
        <taxon>Bacillota</taxon>
        <taxon>Bacilli</taxon>
        <taxon>Bacillales</taxon>
        <taxon>Paenibacillaceae</taxon>
        <taxon>Paenibacillus</taxon>
    </lineage>
</organism>
<keyword evidence="2" id="KW-0732">Signal</keyword>
<feature type="chain" id="PRO_5020531921" evidence="2">
    <location>
        <begin position="27"/>
        <end position="452"/>
    </location>
</feature>
<evidence type="ECO:0000313" key="4">
    <source>
        <dbReference type="Proteomes" id="UP000293142"/>
    </source>
</evidence>
<gene>
    <name evidence="3" type="ORF">EYB31_10345</name>
</gene>
<dbReference type="InterPro" id="IPR050490">
    <property type="entry name" value="Bact_solute-bd_prot1"/>
</dbReference>
<evidence type="ECO:0000256" key="2">
    <source>
        <dbReference type="SAM" id="SignalP"/>
    </source>
</evidence>
<dbReference type="PROSITE" id="PS51257">
    <property type="entry name" value="PROKAR_LIPOPROTEIN"/>
    <property type="match status" value="1"/>
</dbReference>
<dbReference type="RefSeq" id="WP_131013220.1">
    <property type="nucleotide sequence ID" value="NZ_SIRE01000006.1"/>
</dbReference>
<dbReference type="AlphaFoldDB" id="A0A4Q9DSU9"/>
<keyword evidence="4" id="KW-1185">Reference proteome</keyword>
<feature type="region of interest" description="Disordered" evidence="1">
    <location>
        <begin position="25"/>
        <end position="52"/>
    </location>
</feature>
<dbReference type="OrthoDB" id="7918484at2"/>
<feature type="signal peptide" evidence="2">
    <location>
        <begin position="1"/>
        <end position="26"/>
    </location>
</feature>
<dbReference type="PANTHER" id="PTHR43649:SF11">
    <property type="entry name" value="ABC TRANSPORTER SUBSTRATE-BINDING PROTEIN YESO-RELATED"/>
    <property type="match status" value="1"/>
</dbReference>